<evidence type="ECO:0000313" key="4">
    <source>
        <dbReference type="Proteomes" id="UP000256328"/>
    </source>
</evidence>
<dbReference type="Proteomes" id="UP000256328">
    <property type="component" value="Unassembled WGS sequence"/>
</dbReference>
<dbReference type="OrthoDB" id="3477330at2759"/>
<gene>
    <name evidence="3" type="ORF">BP5796_13152</name>
</gene>
<evidence type="ECO:0000313" key="3">
    <source>
        <dbReference type="EMBL" id="RDW56511.1"/>
    </source>
</evidence>
<dbReference type="GO" id="GO:0000976">
    <property type="term" value="F:transcription cis-regulatory region binding"/>
    <property type="evidence" value="ECO:0007669"/>
    <property type="project" value="TreeGrafter"/>
</dbReference>
<dbReference type="Pfam" id="PF11951">
    <property type="entry name" value="Fungal_trans_2"/>
    <property type="match status" value="1"/>
</dbReference>
<dbReference type="PANTHER" id="PTHR37534">
    <property type="entry name" value="TRANSCRIPTIONAL ACTIVATOR PROTEIN UGA3"/>
    <property type="match status" value="1"/>
</dbReference>
<dbReference type="InterPro" id="IPR021858">
    <property type="entry name" value="Fun_TF"/>
</dbReference>
<dbReference type="GO" id="GO:0005634">
    <property type="term" value="C:nucleus"/>
    <property type="evidence" value="ECO:0007669"/>
    <property type="project" value="UniProtKB-SubCell"/>
</dbReference>
<keyword evidence="4" id="KW-1185">Reference proteome</keyword>
<evidence type="ECO:0000256" key="1">
    <source>
        <dbReference type="ARBA" id="ARBA00004123"/>
    </source>
</evidence>
<dbReference type="GO" id="GO:0045944">
    <property type="term" value="P:positive regulation of transcription by RNA polymerase II"/>
    <property type="evidence" value="ECO:0007669"/>
    <property type="project" value="TreeGrafter"/>
</dbReference>
<comment type="subcellular location">
    <subcellularLocation>
        <location evidence="1">Nucleus</location>
    </subcellularLocation>
</comment>
<keyword evidence="2" id="KW-0539">Nucleus</keyword>
<dbReference type="AlphaFoldDB" id="A0A3D8Q3R2"/>
<evidence type="ECO:0000256" key="2">
    <source>
        <dbReference type="ARBA" id="ARBA00023242"/>
    </source>
</evidence>
<dbReference type="EMBL" id="PDLN01000026">
    <property type="protein sequence ID" value="RDW56511.1"/>
    <property type="molecule type" value="Genomic_DNA"/>
</dbReference>
<organism evidence="3 4">
    <name type="scientific">Coleophoma crateriformis</name>
    <dbReference type="NCBI Taxonomy" id="565419"/>
    <lineage>
        <taxon>Eukaryota</taxon>
        <taxon>Fungi</taxon>
        <taxon>Dikarya</taxon>
        <taxon>Ascomycota</taxon>
        <taxon>Pezizomycotina</taxon>
        <taxon>Leotiomycetes</taxon>
        <taxon>Helotiales</taxon>
        <taxon>Dermateaceae</taxon>
        <taxon>Coleophoma</taxon>
    </lineage>
</organism>
<sequence>MDEETQAPNAINHRELTSELVSGLRQSNNEQTQFDIQSSILPVIDIDGPNIDPCIVSSRFIDSSNGYGLHERRAGQENPLDADSFYKTYQKLIPYKNTNSFSRQDAIDATMSIILPPSQTLIPGGSHEENLLFYHYVCNISVVMTPIDDGHNPWKSTYPSIAVRDLSSSSTRALYHAILAQSAYFLANVKGPVRGKGENLSAMRYFGMAIRELRESLMEPSKDYISVLAALLTIILGEHVFKATSRGWRNHLQGAAGFVTQYLAQQPWRLSYDAWIITQNFALSYVIAQTVGSCSATAANNNIDIYDVLCDVMARPGFGYTIGATARLIKAIYKARQLEEQMTAAGFSSPSVNFQDMSKNVCVQVEEIIQQLQIPLNDEVEVIMKRQPEPQHRDVVQTRVQLHFHLFNSAVMIYLLRVVLRHPPSAVFDYVWEVLNDTMTFINMGGGGCVSIWPVFIAAAEAYTPKLQEMADSCLIYLEGKVTGNRKDVRRVVHQVWADRGQLVAERQCDPGEVLVDWRAIMKRLDVDILLL</sequence>
<comment type="caution">
    <text evidence="3">The sequence shown here is derived from an EMBL/GenBank/DDBJ whole genome shotgun (WGS) entry which is preliminary data.</text>
</comment>
<accession>A0A3D8Q3R2</accession>
<name>A0A3D8Q3R2_9HELO</name>
<dbReference type="GO" id="GO:0003700">
    <property type="term" value="F:DNA-binding transcription factor activity"/>
    <property type="evidence" value="ECO:0007669"/>
    <property type="project" value="TreeGrafter"/>
</dbReference>
<dbReference type="PANTHER" id="PTHR37534:SF49">
    <property type="entry name" value="LYSINE BIOSYNTHESIS REGULATORY PROTEIN LYS14"/>
    <property type="match status" value="1"/>
</dbReference>
<reference evidence="3 4" key="1">
    <citation type="journal article" date="2018" name="IMA Fungus">
        <title>IMA Genome-F 9: Draft genome sequence of Annulohypoxylon stygium, Aspergillus mulundensis, Berkeleyomyces basicola (syn. Thielaviopsis basicola), Ceratocystis smalleyi, two Cercospora beticola strains, Coleophoma cylindrospora, Fusarium fracticaudum, Phialophora cf. hyalina, and Morchella septimelata.</title>
        <authorList>
            <person name="Wingfield B.D."/>
            <person name="Bills G.F."/>
            <person name="Dong Y."/>
            <person name="Huang W."/>
            <person name="Nel W.J."/>
            <person name="Swalarsk-Parry B.S."/>
            <person name="Vaghefi N."/>
            <person name="Wilken P.M."/>
            <person name="An Z."/>
            <person name="de Beer Z.W."/>
            <person name="De Vos L."/>
            <person name="Chen L."/>
            <person name="Duong T.A."/>
            <person name="Gao Y."/>
            <person name="Hammerbacher A."/>
            <person name="Kikkert J.R."/>
            <person name="Li Y."/>
            <person name="Li H."/>
            <person name="Li K."/>
            <person name="Li Q."/>
            <person name="Liu X."/>
            <person name="Ma X."/>
            <person name="Naidoo K."/>
            <person name="Pethybridge S.J."/>
            <person name="Sun J."/>
            <person name="Steenkamp E.T."/>
            <person name="van der Nest M.A."/>
            <person name="van Wyk S."/>
            <person name="Wingfield M.J."/>
            <person name="Xiong C."/>
            <person name="Yue Q."/>
            <person name="Zhang X."/>
        </authorList>
    </citation>
    <scope>NUCLEOTIDE SEQUENCE [LARGE SCALE GENOMIC DNA]</scope>
    <source>
        <strain evidence="3 4">BP5796</strain>
    </source>
</reference>
<protein>
    <submittedName>
        <fullName evidence="3">Uncharacterized protein</fullName>
    </submittedName>
</protein>
<proteinExistence type="predicted"/>